<dbReference type="KEGG" id="tact:SG35_025855"/>
<dbReference type="RefSeq" id="WP_152646631.1">
    <property type="nucleotide sequence ID" value="NZ_CP059735.1"/>
</dbReference>
<evidence type="ECO:0000313" key="2">
    <source>
        <dbReference type="Proteomes" id="UP000032568"/>
    </source>
</evidence>
<reference evidence="1 2" key="2">
    <citation type="journal article" date="2022" name="Mar. Drugs">
        <title>Bioassay-Guided Fractionation Leads to the Detection of Cholic Acid Generated by the Rare Thalassomonas sp.</title>
        <authorList>
            <person name="Pheiffer F."/>
            <person name="Schneider Y.K."/>
            <person name="Hansen E.H."/>
            <person name="Andersen J.H."/>
            <person name="Isaksson J."/>
            <person name="Busche T."/>
            <person name="R C."/>
            <person name="Kalinowski J."/>
            <person name="Zyl L.V."/>
            <person name="Trindade M."/>
        </authorList>
    </citation>
    <scope>NUCLEOTIDE SEQUENCE [LARGE SCALE GENOMIC DNA]</scope>
    <source>
        <strain evidence="1 2">A5K-106</strain>
    </source>
</reference>
<accession>A0AAF0C360</accession>
<evidence type="ECO:0000313" key="1">
    <source>
        <dbReference type="EMBL" id="WDD98633.1"/>
    </source>
</evidence>
<dbReference type="AlphaFoldDB" id="A0AAF0C360"/>
<gene>
    <name evidence="1" type="ORF">SG35_025855</name>
</gene>
<protein>
    <submittedName>
        <fullName evidence="1">Uncharacterized protein</fullName>
    </submittedName>
</protein>
<sequence>MSAINGKILMRCLTQASQFELALFAYQKSVLALNPCNEKGPGNTWTWQKKHRWYHKQPLQLLKPATWFTDPKKSFLLKSLESRFNFVKAVATHGTDIILFDNEAFNKELSLLPFAPNNLELKYNIHAYDTAYRDYLTACESGKSAQVSEPVIEHFCKAPASK</sequence>
<reference evidence="1 2" key="1">
    <citation type="journal article" date="2015" name="Genome Announc.">
        <title>Draft Genome Sequences of Marine Isolates of Thalassomonas viridans and Thalassomonas actiniarum.</title>
        <authorList>
            <person name="Olonade I."/>
            <person name="van Zyl L.J."/>
            <person name="Trindade M."/>
        </authorList>
    </citation>
    <scope>NUCLEOTIDE SEQUENCE [LARGE SCALE GENOMIC DNA]</scope>
    <source>
        <strain evidence="1 2">A5K-106</strain>
    </source>
</reference>
<dbReference type="EMBL" id="CP059735">
    <property type="protein sequence ID" value="WDD98633.1"/>
    <property type="molecule type" value="Genomic_DNA"/>
</dbReference>
<dbReference type="Proteomes" id="UP000032568">
    <property type="component" value="Chromosome"/>
</dbReference>
<keyword evidence="2" id="KW-1185">Reference proteome</keyword>
<name>A0AAF0C360_9GAMM</name>
<organism evidence="1 2">
    <name type="scientific">Thalassomonas actiniarum</name>
    <dbReference type="NCBI Taxonomy" id="485447"/>
    <lineage>
        <taxon>Bacteria</taxon>
        <taxon>Pseudomonadati</taxon>
        <taxon>Pseudomonadota</taxon>
        <taxon>Gammaproteobacteria</taxon>
        <taxon>Alteromonadales</taxon>
        <taxon>Colwelliaceae</taxon>
        <taxon>Thalassomonas</taxon>
    </lineage>
</organism>
<proteinExistence type="predicted"/>